<dbReference type="EMBL" id="JBHRZN010000001">
    <property type="protein sequence ID" value="MFC3848870.1"/>
    <property type="molecule type" value="Genomic_DNA"/>
</dbReference>
<evidence type="ECO:0008006" key="4">
    <source>
        <dbReference type="Google" id="ProtNLM"/>
    </source>
</evidence>
<evidence type="ECO:0000256" key="1">
    <source>
        <dbReference type="SAM" id="Phobius"/>
    </source>
</evidence>
<keyword evidence="1" id="KW-0472">Membrane</keyword>
<accession>A0ABV7ZL62</accession>
<dbReference type="Proteomes" id="UP001595751">
    <property type="component" value="Unassembled WGS sequence"/>
</dbReference>
<protein>
    <recommendedName>
        <fullName evidence="4">DUF1360 domain-containing protein</fullName>
    </recommendedName>
</protein>
<reference evidence="3" key="1">
    <citation type="journal article" date="2019" name="Int. J. Syst. Evol. Microbiol.">
        <title>The Global Catalogue of Microorganisms (GCM) 10K type strain sequencing project: providing services to taxonomists for standard genome sequencing and annotation.</title>
        <authorList>
            <consortium name="The Broad Institute Genomics Platform"/>
            <consortium name="The Broad Institute Genome Sequencing Center for Infectious Disease"/>
            <person name="Wu L."/>
            <person name="Ma J."/>
        </authorList>
    </citation>
    <scope>NUCLEOTIDE SEQUENCE [LARGE SCALE GENOMIC DNA]</scope>
    <source>
        <strain evidence="3">CCUG 53252</strain>
    </source>
</reference>
<comment type="caution">
    <text evidence="2">The sequence shown here is derived from an EMBL/GenBank/DDBJ whole genome shotgun (WGS) entry which is preliminary data.</text>
</comment>
<keyword evidence="1" id="KW-1133">Transmembrane helix</keyword>
<evidence type="ECO:0000313" key="3">
    <source>
        <dbReference type="Proteomes" id="UP001595751"/>
    </source>
</evidence>
<dbReference type="RefSeq" id="WP_290291774.1">
    <property type="nucleotide sequence ID" value="NZ_CP047211.1"/>
</dbReference>
<feature type="transmembrane region" description="Helical" evidence="1">
    <location>
        <begin position="44"/>
        <end position="67"/>
    </location>
</feature>
<organism evidence="2 3">
    <name type="scientific">Corynebacterium hansenii</name>
    <dbReference type="NCBI Taxonomy" id="394964"/>
    <lineage>
        <taxon>Bacteria</taxon>
        <taxon>Bacillati</taxon>
        <taxon>Actinomycetota</taxon>
        <taxon>Actinomycetes</taxon>
        <taxon>Mycobacteriales</taxon>
        <taxon>Corynebacteriaceae</taxon>
        <taxon>Corynebacterium</taxon>
    </lineage>
</organism>
<sequence length="106" mass="11808">MTAALITLALLTLATARVTRIIVNDKISDPIRTWVVRRNGENGWWTYLFHCPWCMGWWLAAPAAALATWPGALHTALNLPAWLAFLTTWAAISYATGWILTRGEAN</sequence>
<feature type="transmembrane region" description="Helical" evidence="1">
    <location>
        <begin position="79"/>
        <end position="100"/>
    </location>
</feature>
<name>A0ABV7ZL62_9CORY</name>
<keyword evidence="3" id="KW-1185">Reference proteome</keyword>
<gene>
    <name evidence="2" type="ORF">ACFORJ_01635</name>
</gene>
<keyword evidence="1" id="KW-0812">Transmembrane</keyword>
<proteinExistence type="predicted"/>
<evidence type="ECO:0000313" key="2">
    <source>
        <dbReference type="EMBL" id="MFC3848870.1"/>
    </source>
</evidence>